<evidence type="ECO:0000313" key="6">
    <source>
        <dbReference type="EMBL" id="ODS03236.1"/>
    </source>
</evidence>
<organism evidence="6 7">
    <name type="scientific">Methyloceanibacter marginalis</name>
    <dbReference type="NCBI Taxonomy" id="1774971"/>
    <lineage>
        <taxon>Bacteria</taxon>
        <taxon>Pseudomonadati</taxon>
        <taxon>Pseudomonadota</taxon>
        <taxon>Alphaproteobacteria</taxon>
        <taxon>Hyphomicrobiales</taxon>
        <taxon>Hyphomicrobiaceae</taxon>
        <taxon>Methyloceanibacter</taxon>
    </lineage>
</organism>
<dbReference type="RefSeq" id="WP_069623557.1">
    <property type="nucleotide sequence ID" value="NZ_LPWD01000140.1"/>
</dbReference>
<dbReference type="HAMAP" id="MF_00688">
    <property type="entry name" value="Leu_Phe_trans"/>
    <property type="match status" value="1"/>
</dbReference>
<dbReference type="InterPro" id="IPR016181">
    <property type="entry name" value="Acyl_CoA_acyltransferase"/>
</dbReference>
<keyword evidence="2 4" id="KW-0808">Transferase</keyword>
<feature type="region of interest" description="Disordered" evidence="5">
    <location>
        <begin position="287"/>
        <end position="311"/>
    </location>
</feature>
<dbReference type="Gene3D" id="3.30.70.3550">
    <property type="entry name" value="Leucyl/phenylalanyl-tRNA-protein transferase, N-terminal domain"/>
    <property type="match status" value="1"/>
</dbReference>
<dbReference type="SUPFAM" id="SSF55729">
    <property type="entry name" value="Acyl-CoA N-acyltransferases (Nat)"/>
    <property type="match status" value="1"/>
</dbReference>
<dbReference type="GO" id="GO:0030163">
    <property type="term" value="P:protein catabolic process"/>
    <property type="evidence" value="ECO:0007669"/>
    <property type="project" value="UniProtKB-UniRule"/>
</dbReference>
<evidence type="ECO:0000256" key="4">
    <source>
        <dbReference type="HAMAP-Rule" id="MF_00688"/>
    </source>
</evidence>
<evidence type="ECO:0000256" key="2">
    <source>
        <dbReference type="ARBA" id="ARBA00022679"/>
    </source>
</evidence>
<accession>A0A1E3WBS9</accession>
<dbReference type="EC" id="2.3.2.6" evidence="4"/>
<sequence length="311" mass="35344">MTKPDGGAAAPKPQEIEPCFHENWEQRLRRWGLGALYALKPSRIALLPRLWLMTLTYYLTPRPERDALPALPRFYSDRGLIGISNDLSVPALMANYARGYFPVCHIGPMKWWCPEERAVLDPADSHMSNNVRRLIRKHKFTVTMDTDFAGVMEACARPREHKTPLTWITPQIMRAFWSAYKAGYAHSVEVWDEKGNLVGGMYGLVIGKVYFGESKFSRVRDASKVATAYLHRHLAAWGYVLCDAKWMTPHLESFGFHPMPRDQFLSLLPWYMEEPGHAGRWEIDPALNLADGPKAPKNNPSAPPSSPRQVA</sequence>
<comment type="catalytic activity">
    <reaction evidence="4">
        <text>N-terminal L-lysyl-[protein] + L-leucyl-tRNA(Leu) = N-terminal L-leucyl-L-lysyl-[protein] + tRNA(Leu) + H(+)</text>
        <dbReference type="Rhea" id="RHEA:12340"/>
        <dbReference type="Rhea" id="RHEA-COMP:9613"/>
        <dbReference type="Rhea" id="RHEA-COMP:9622"/>
        <dbReference type="Rhea" id="RHEA-COMP:12670"/>
        <dbReference type="Rhea" id="RHEA-COMP:12671"/>
        <dbReference type="ChEBI" id="CHEBI:15378"/>
        <dbReference type="ChEBI" id="CHEBI:65249"/>
        <dbReference type="ChEBI" id="CHEBI:78442"/>
        <dbReference type="ChEBI" id="CHEBI:78494"/>
        <dbReference type="ChEBI" id="CHEBI:133043"/>
        <dbReference type="EC" id="2.3.2.6"/>
    </reaction>
</comment>
<comment type="catalytic activity">
    <reaction evidence="4">
        <text>L-phenylalanyl-tRNA(Phe) + an N-terminal L-alpha-aminoacyl-[protein] = an N-terminal L-phenylalanyl-L-alpha-aminoacyl-[protein] + tRNA(Phe)</text>
        <dbReference type="Rhea" id="RHEA:43632"/>
        <dbReference type="Rhea" id="RHEA-COMP:9668"/>
        <dbReference type="Rhea" id="RHEA-COMP:9699"/>
        <dbReference type="Rhea" id="RHEA-COMP:10636"/>
        <dbReference type="Rhea" id="RHEA-COMP:10637"/>
        <dbReference type="ChEBI" id="CHEBI:78442"/>
        <dbReference type="ChEBI" id="CHEBI:78531"/>
        <dbReference type="ChEBI" id="CHEBI:78597"/>
        <dbReference type="ChEBI" id="CHEBI:83561"/>
        <dbReference type="EC" id="2.3.2.6"/>
    </reaction>
</comment>
<comment type="subcellular location">
    <subcellularLocation>
        <location evidence="4">Cytoplasm</location>
    </subcellularLocation>
</comment>
<dbReference type="InterPro" id="IPR042203">
    <property type="entry name" value="Leu/Phe-tRNA_Trfase_C"/>
</dbReference>
<dbReference type="EMBL" id="LPWD01000140">
    <property type="protein sequence ID" value="ODS03236.1"/>
    <property type="molecule type" value="Genomic_DNA"/>
</dbReference>
<keyword evidence="3 4" id="KW-0012">Acyltransferase</keyword>
<comment type="similarity">
    <text evidence="4">Belongs to the L/F-transferase family.</text>
</comment>
<dbReference type="AlphaFoldDB" id="A0A1E3WBS9"/>
<protein>
    <recommendedName>
        <fullName evidence="4">Leucyl/phenylalanyl-tRNA--protein transferase</fullName>
        <ecNumber evidence="4">2.3.2.6</ecNumber>
    </recommendedName>
    <alternativeName>
        <fullName evidence="4">L/F-transferase</fullName>
    </alternativeName>
    <alternativeName>
        <fullName evidence="4">Leucyltransferase</fullName>
    </alternativeName>
    <alternativeName>
        <fullName evidence="4">Phenyalanyltransferase</fullName>
    </alternativeName>
</protein>
<dbReference type="InterPro" id="IPR042221">
    <property type="entry name" value="Leu/Phe-tRNA_Trfase_N"/>
</dbReference>
<dbReference type="OrthoDB" id="9790282at2"/>
<evidence type="ECO:0000256" key="5">
    <source>
        <dbReference type="SAM" id="MobiDB-lite"/>
    </source>
</evidence>
<dbReference type="GO" id="GO:0008914">
    <property type="term" value="F:leucyl-tRNA--protein transferase activity"/>
    <property type="evidence" value="ECO:0007669"/>
    <property type="project" value="UniProtKB-UniRule"/>
</dbReference>
<evidence type="ECO:0000313" key="7">
    <source>
        <dbReference type="Proteomes" id="UP000095042"/>
    </source>
</evidence>
<gene>
    <name evidence="4" type="primary">aat</name>
    <name evidence="6" type="ORF">AUC71_10690</name>
</gene>
<dbReference type="NCBIfam" id="TIGR00667">
    <property type="entry name" value="aat"/>
    <property type="match status" value="1"/>
</dbReference>
<dbReference type="GO" id="GO:0005737">
    <property type="term" value="C:cytoplasm"/>
    <property type="evidence" value="ECO:0007669"/>
    <property type="project" value="UniProtKB-SubCell"/>
</dbReference>
<reference evidence="6 7" key="1">
    <citation type="journal article" date="2016" name="Environ. Microbiol.">
        <title>New Methyloceanibacter diversity from North Sea sediments includes methanotroph containing solely the soluble methane monooxygenase.</title>
        <authorList>
            <person name="Vekeman B."/>
            <person name="Kerckhof F.M."/>
            <person name="Cremers G."/>
            <person name="de Vos P."/>
            <person name="Vandamme P."/>
            <person name="Boon N."/>
            <person name="Op den Camp H.J."/>
            <person name="Heylen K."/>
        </authorList>
    </citation>
    <scope>NUCLEOTIDE SEQUENCE [LARGE SCALE GENOMIC DNA]</scope>
    <source>
        <strain evidence="6 7">R-67177</strain>
    </source>
</reference>
<evidence type="ECO:0000256" key="3">
    <source>
        <dbReference type="ARBA" id="ARBA00023315"/>
    </source>
</evidence>
<name>A0A1E3WBS9_9HYPH</name>
<dbReference type="PANTHER" id="PTHR30098:SF2">
    <property type="entry name" value="LEUCYL_PHENYLALANYL-TRNA--PROTEIN TRANSFERASE"/>
    <property type="match status" value="1"/>
</dbReference>
<evidence type="ECO:0000256" key="1">
    <source>
        <dbReference type="ARBA" id="ARBA00022490"/>
    </source>
</evidence>
<comment type="catalytic activity">
    <reaction evidence="4">
        <text>N-terminal L-arginyl-[protein] + L-leucyl-tRNA(Leu) = N-terminal L-leucyl-L-arginyl-[protein] + tRNA(Leu) + H(+)</text>
        <dbReference type="Rhea" id="RHEA:50416"/>
        <dbReference type="Rhea" id="RHEA-COMP:9613"/>
        <dbReference type="Rhea" id="RHEA-COMP:9622"/>
        <dbReference type="Rhea" id="RHEA-COMP:12672"/>
        <dbReference type="Rhea" id="RHEA-COMP:12673"/>
        <dbReference type="ChEBI" id="CHEBI:15378"/>
        <dbReference type="ChEBI" id="CHEBI:64719"/>
        <dbReference type="ChEBI" id="CHEBI:78442"/>
        <dbReference type="ChEBI" id="CHEBI:78494"/>
        <dbReference type="ChEBI" id="CHEBI:133044"/>
        <dbReference type="EC" id="2.3.2.6"/>
    </reaction>
</comment>
<dbReference type="InterPro" id="IPR004616">
    <property type="entry name" value="Leu/Phe-tRNA_Trfase"/>
</dbReference>
<dbReference type="PANTHER" id="PTHR30098">
    <property type="entry name" value="LEUCYL/PHENYLALANYL-TRNA--PROTEIN TRANSFERASE"/>
    <property type="match status" value="1"/>
</dbReference>
<proteinExistence type="inferred from homology"/>
<dbReference type="Proteomes" id="UP000095042">
    <property type="component" value="Unassembled WGS sequence"/>
</dbReference>
<comment type="caution">
    <text evidence="6">The sequence shown here is derived from an EMBL/GenBank/DDBJ whole genome shotgun (WGS) entry which is preliminary data.</text>
</comment>
<comment type="function">
    <text evidence="4">Functions in the N-end rule pathway of protein degradation where it conjugates Leu, Phe and, less efficiently, Met from aminoacyl-tRNAs to the N-termini of proteins containing an N-terminal arginine or lysine.</text>
</comment>
<dbReference type="Gene3D" id="3.40.630.70">
    <property type="entry name" value="Leucyl/phenylalanyl-tRNA-protein transferase, C-terminal domain"/>
    <property type="match status" value="1"/>
</dbReference>
<keyword evidence="7" id="KW-1185">Reference proteome</keyword>
<dbReference type="Pfam" id="PF03588">
    <property type="entry name" value="Leu_Phe_trans"/>
    <property type="match status" value="1"/>
</dbReference>
<keyword evidence="1 4" id="KW-0963">Cytoplasm</keyword>
<feature type="compositionally biased region" description="Pro residues" evidence="5">
    <location>
        <begin position="301"/>
        <end position="311"/>
    </location>
</feature>